<name>A0A453GFZ4_AEGTS</name>
<dbReference type="GO" id="GO:0016020">
    <property type="term" value="C:membrane"/>
    <property type="evidence" value="ECO:0007669"/>
    <property type="project" value="UniProtKB-SubCell"/>
</dbReference>
<evidence type="ECO:0000256" key="3">
    <source>
        <dbReference type="ARBA" id="ARBA00022692"/>
    </source>
</evidence>
<protein>
    <submittedName>
        <fullName evidence="6">Uncharacterized protein</fullName>
    </submittedName>
</protein>
<evidence type="ECO:0000256" key="1">
    <source>
        <dbReference type="ARBA" id="ARBA00004141"/>
    </source>
</evidence>
<reference evidence="7" key="1">
    <citation type="journal article" date="2014" name="Science">
        <title>Ancient hybridizations among the ancestral genomes of bread wheat.</title>
        <authorList>
            <consortium name="International Wheat Genome Sequencing Consortium,"/>
            <person name="Marcussen T."/>
            <person name="Sandve S.R."/>
            <person name="Heier L."/>
            <person name="Spannagl M."/>
            <person name="Pfeifer M."/>
            <person name="Jakobsen K.S."/>
            <person name="Wulff B.B."/>
            <person name="Steuernagel B."/>
            <person name="Mayer K.F."/>
            <person name="Olsen O.A."/>
        </authorList>
    </citation>
    <scope>NUCLEOTIDE SEQUENCE [LARGE SCALE GENOMIC DNA]</scope>
    <source>
        <strain evidence="7">cv. AL8/78</strain>
    </source>
</reference>
<keyword evidence="3" id="KW-0812">Transmembrane</keyword>
<dbReference type="PANTHER" id="PTHR21433:SF4">
    <property type="entry name" value="OS02G0106800 PROTEIN"/>
    <property type="match status" value="1"/>
</dbReference>
<proteinExistence type="inferred from homology"/>
<reference evidence="6" key="5">
    <citation type="journal article" date="2021" name="G3 (Bethesda)">
        <title>Aegilops tauschii genome assembly Aet v5.0 features greater sequence contiguity and improved annotation.</title>
        <authorList>
            <person name="Wang L."/>
            <person name="Zhu T."/>
            <person name="Rodriguez J.C."/>
            <person name="Deal K.R."/>
            <person name="Dubcovsky J."/>
            <person name="McGuire P.E."/>
            <person name="Lux T."/>
            <person name="Spannagl M."/>
            <person name="Mayer K.F.X."/>
            <person name="Baldrich P."/>
            <person name="Meyers B.C."/>
            <person name="Huo N."/>
            <person name="Gu Y.Q."/>
            <person name="Zhou H."/>
            <person name="Devos K.M."/>
            <person name="Bennetzen J.L."/>
            <person name="Unver T."/>
            <person name="Budak H."/>
            <person name="Gulick P.J."/>
            <person name="Galiba G."/>
            <person name="Kalapos B."/>
            <person name="Nelson D.R."/>
            <person name="Li P."/>
            <person name="You F.M."/>
            <person name="Luo M.C."/>
            <person name="Dvorak J."/>
        </authorList>
    </citation>
    <scope>NUCLEOTIDE SEQUENCE [LARGE SCALE GENOMIC DNA]</scope>
    <source>
        <strain evidence="6">cv. AL8/78</strain>
    </source>
</reference>
<dbReference type="InterPro" id="IPR012926">
    <property type="entry name" value="TMEM120A/B"/>
</dbReference>
<keyword evidence="5" id="KW-0472">Membrane</keyword>
<evidence type="ECO:0000256" key="2">
    <source>
        <dbReference type="ARBA" id="ARBA00009700"/>
    </source>
</evidence>
<reference evidence="7" key="2">
    <citation type="journal article" date="2017" name="Nat. Plants">
        <title>The Aegilops tauschii genome reveals multiple impacts of transposons.</title>
        <authorList>
            <person name="Zhao G."/>
            <person name="Zou C."/>
            <person name="Li K."/>
            <person name="Wang K."/>
            <person name="Li T."/>
            <person name="Gao L."/>
            <person name="Zhang X."/>
            <person name="Wang H."/>
            <person name="Yang Z."/>
            <person name="Liu X."/>
            <person name="Jiang W."/>
            <person name="Mao L."/>
            <person name="Kong X."/>
            <person name="Jiao Y."/>
            <person name="Jia J."/>
        </authorList>
    </citation>
    <scope>NUCLEOTIDE SEQUENCE [LARGE SCALE GENOMIC DNA]</scope>
    <source>
        <strain evidence="7">cv. AL8/78</strain>
    </source>
</reference>
<dbReference type="Proteomes" id="UP000015105">
    <property type="component" value="Chromosome 3D"/>
</dbReference>
<dbReference type="Gramene" id="AET3Gv20998900.12">
    <property type="protein sequence ID" value="AET3Gv20998900.12"/>
    <property type="gene ID" value="AET3Gv20998900"/>
</dbReference>
<reference evidence="6" key="3">
    <citation type="journal article" date="2017" name="Nature">
        <title>Genome sequence of the progenitor of the wheat D genome Aegilops tauschii.</title>
        <authorList>
            <person name="Luo M.C."/>
            <person name="Gu Y.Q."/>
            <person name="Puiu D."/>
            <person name="Wang H."/>
            <person name="Twardziok S.O."/>
            <person name="Deal K.R."/>
            <person name="Huo N."/>
            <person name="Zhu T."/>
            <person name="Wang L."/>
            <person name="Wang Y."/>
            <person name="McGuire P.E."/>
            <person name="Liu S."/>
            <person name="Long H."/>
            <person name="Ramasamy R.K."/>
            <person name="Rodriguez J.C."/>
            <person name="Van S.L."/>
            <person name="Yuan L."/>
            <person name="Wang Z."/>
            <person name="Xia Z."/>
            <person name="Xiao L."/>
            <person name="Anderson O.D."/>
            <person name="Ouyang S."/>
            <person name="Liang Y."/>
            <person name="Zimin A.V."/>
            <person name="Pertea G."/>
            <person name="Qi P."/>
            <person name="Bennetzen J.L."/>
            <person name="Dai X."/>
            <person name="Dawson M.W."/>
            <person name="Muller H.G."/>
            <person name="Kugler K."/>
            <person name="Rivarola-Duarte L."/>
            <person name="Spannagl M."/>
            <person name="Mayer K.F.X."/>
            <person name="Lu F.H."/>
            <person name="Bevan M.W."/>
            <person name="Leroy P."/>
            <person name="Li P."/>
            <person name="You F.M."/>
            <person name="Sun Q."/>
            <person name="Liu Z."/>
            <person name="Lyons E."/>
            <person name="Wicker T."/>
            <person name="Salzberg S.L."/>
            <person name="Devos K.M."/>
            <person name="Dvorak J."/>
        </authorList>
    </citation>
    <scope>NUCLEOTIDE SEQUENCE [LARGE SCALE GENOMIC DNA]</scope>
    <source>
        <strain evidence="6">cv. AL8/78</strain>
    </source>
</reference>
<comment type="similarity">
    <text evidence="2">Belongs to the TMEM120 family.</text>
</comment>
<dbReference type="EnsemblPlants" id="AET3Gv20998900.12">
    <property type="protein sequence ID" value="AET3Gv20998900.12"/>
    <property type="gene ID" value="AET3Gv20998900"/>
</dbReference>
<keyword evidence="7" id="KW-1185">Reference proteome</keyword>
<sequence>QSGVQLFLRWAIMQGIAMHLHNRYQRQRLRTQIALGKVRPSFDLTSSGCFSSCEDLSFPNILQFPVFTVVEENFVTHFFRYDLLIVDFI</sequence>
<dbReference type="Pfam" id="PF07851">
    <property type="entry name" value="TMEM120A-B"/>
    <property type="match status" value="1"/>
</dbReference>
<dbReference type="AlphaFoldDB" id="A0A453GFZ4"/>
<reference evidence="6" key="4">
    <citation type="submission" date="2019-03" db="UniProtKB">
        <authorList>
            <consortium name="EnsemblPlants"/>
        </authorList>
    </citation>
    <scope>IDENTIFICATION</scope>
</reference>
<evidence type="ECO:0000313" key="6">
    <source>
        <dbReference type="EnsemblPlants" id="AET3Gv20998900.12"/>
    </source>
</evidence>
<evidence type="ECO:0000313" key="7">
    <source>
        <dbReference type="Proteomes" id="UP000015105"/>
    </source>
</evidence>
<accession>A0A453GFZ4</accession>
<dbReference type="PANTHER" id="PTHR21433">
    <property type="entry name" value="TRANSMEMBRANE PROTEIN INDUCED BY TUMOR NECROSIS FACTOR ALPHA"/>
    <property type="match status" value="1"/>
</dbReference>
<keyword evidence="4" id="KW-1133">Transmembrane helix</keyword>
<comment type="subcellular location">
    <subcellularLocation>
        <location evidence="1">Membrane</location>
        <topology evidence="1">Multi-pass membrane protein</topology>
    </subcellularLocation>
</comment>
<organism evidence="6 7">
    <name type="scientific">Aegilops tauschii subsp. strangulata</name>
    <name type="common">Goatgrass</name>
    <dbReference type="NCBI Taxonomy" id="200361"/>
    <lineage>
        <taxon>Eukaryota</taxon>
        <taxon>Viridiplantae</taxon>
        <taxon>Streptophyta</taxon>
        <taxon>Embryophyta</taxon>
        <taxon>Tracheophyta</taxon>
        <taxon>Spermatophyta</taxon>
        <taxon>Magnoliopsida</taxon>
        <taxon>Liliopsida</taxon>
        <taxon>Poales</taxon>
        <taxon>Poaceae</taxon>
        <taxon>BOP clade</taxon>
        <taxon>Pooideae</taxon>
        <taxon>Triticodae</taxon>
        <taxon>Triticeae</taxon>
        <taxon>Triticinae</taxon>
        <taxon>Aegilops</taxon>
    </lineage>
</organism>
<evidence type="ECO:0000256" key="4">
    <source>
        <dbReference type="ARBA" id="ARBA00022989"/>
    </source>
</evidence>
<evidence type="ECO:0000256" key="5">
    <source>
        <dbReference type="ARBA" id="ARBA00023136"/>
    </source>
</evidence>